<protein>
    <submittedName>
        <fullName evidence="1">Uncharacterized protein</fullName>
    </submittedName>
</protein>
<dbReference type="EMBL" id="KN831950">
    <property type="protein sequence ID" value="KIO11081.1"/>
    <property type="molecule type" value="Genomic_DNA"/>
</dbReference>
<dbReference type="STRING" id="870435.A0A0C3PQ38"/>
<proteinExistence type="predicted"/>
<evidence type="ECO:0000313" key="1">
    <source>
        <dbReference type="EMBL" id="KIO11081.1"/>
    </source>
</evidence>
<sequence>MVSGLGQVEFTTADQLSLNRSQRFVFVNPWIHHIRGPSGGVTWGVDSESDTDYDEVATSPAVPASQVDNYTRALEMVSRLGQSFNALLLAQQLNGEYKRVAAENEIVVAGLGTNITPKNIHARILDIL</sequence>
<reference evidence="1 2" key="1">
    <citation type="submission" date="2014-04" db="EMBL/GenBank/DDBJ databases">
        <authorList>
            <consortium name="DOE Joint Genome Institute"/>
            <person name="Kuo A."/>
            <person name="Kohler A."/>
            <person name="Costa M.D."/>
            <person name="Nagy L.G."/>
            <person name="Floudas D."/>
            <person name="Copeland A."/>
            <person name="Barry K.W."/>
            <person name="Cichocki N."/>
            <person name="Veneault-Fourrey C."/>
            <person name="LaButti K."/>
            <person name="Lindquist E.A."/>
            <person name="Lipzen A."/>
            <person name="Lundell T."/>
            <person name="Morin E."/>
            <person name="Murat C."/>
            <person name="Sun H."/>
            <person name="Tunlid A."/>
            <person name="Henrissat B."/>
            <person name="Grigoriev I.V."/>
            <person name="Hibbett D.S."/>
            <person name="Martin F."/>
            <person name="Nordberg H.P."/>
            <person name="Cantor M.N."/>
            <person name="Hua S.X."/>
        </authorList>
    </citation>
    <scope>NUCLEOTIDE SEQUENCE [LARGE SCALE GENOMIC DNA]</scope>
    <source>
        <strain evidence="1 2">Marx 270</strain>
    </source>
</reference>
<reference evidence="2" key="2">
    <citation type="submission" date="2015-01" db="EMBL/GenBank/DDBJ databases">
        <title>Evolutionary Origins and Diversification of the Mycorrhizal Mutualists.</title>
        <authorList>
            <consortium name="DOE Joint Genome Institute"/>
            <consortium name="Mycorrhizal Genomics Consortium"/>
            <person name="Kohler A."/>
            <person name="Kuo A."/>
            <person name="Nagy L.G."/>
            <person name="Floudas D."/>
            <person name="Copeland A."/>
            <person name="Barry K.W."/>
            <person name="Cichocki N."/>
            <person name="Veneault-Fourrey C."/>
            <person name="LaButti K."/>
            <person name="Lindquist E.A."/>
            <person name="Lipzen A."/>
            <person name="Lundell T."/>
            <person name="Morin E."/>
            <person name="Murat C."/>
            <person name="Riley R."/>
            <person name="Ohm R."/>
            <person name="Sun H."/>
            <person name="Tunlid A."/>
            <person name="Henrissat B."/>
            <person name="Grigoriev I.V."/>
            <person name="Hibbett D.S."/>
            <person name="Martin F."/>
        </authorList>
    </citation>
    <scope>NUCLEOTIDE SEQUENCE [LARGE SCALE GENOMIC DNA]</scope>
    <source>
        <strain evidence="2">Marx 270</strain>
    </source>
</reference>
<accession>A0A0C3PQ38</accession>
<dbReference type="Proteomes" id="UP000054217">
    <property type="component" value="Unassembled WGS sequence"/>
</dbReference>
<evidence type="ECO:0000313" key="2">
    <source>
        <dbReference type="Proteomes" id="UP000054217"/>
    </source>
</evidence>
<dbReference type="HOGENOM" id="CLU_000288_138_6_1"/>
<dbReference type="OrthoDB" id="2684694at2759"/>
<gene>
    <name evidence="1" type="ORF">M404DRAFT_127323</name>
</gene>
<keyword evidence="2" id="KW-1185">Reference proteome</keyword>
<organism evidence="1 2">
    <name type="scientific">Pisolithus tinctorius Marx 270</name>
    <dbReference type="NCBI Taxonomy" id="870435"/>
    <lineage>
        <taxon>Eukaryota</taxon>
        <taxon>Fungi</taxon>
        <taxon>Dikarya</taxon>
        <taxon>Basidiomycota</taxon>
        <taxon>Agaricomycotina</taxon>
        <taxon>Agaricomycetes</taxon>
        <taxon>Agaricomycetidae</taxon>
        <taxon>Boletales</taxon>
        <taxon>Sclerodermatineae</taxon>
        <taxon>Pisolithaceae</taxon>
        <taxon>Pisolithus</taxon>
    </lineage>
</organism>
<dbReference type="AlphaFoldDB" id="A0A0C3PQ38"/>
<dbReference type="InParanoid" id="A0A0C3PQ38"/>
<name>A0A0C3PQ38_PISTI</name>